<evidence type="ECO:0000256" key="2">
    <source>
        <dbReference type="ARBA" id="ARBA00022692"/>
    </source>
</evidence>
<evidence type="ECO:0000256" key="5">
    <source>
        <dbReference type="SAM" id="Phobius"/>
    </source>
</evidence>
<dbReference type="Proteomes" id="UP001347796">
    <property type="component" value="Unassembled WGS sequence"/>
</dbReference>
<keyword evidence="3 5" id="KW-1133">Transmembrane helix</keyword>
<dbReference type="Pfam" id="PF00822">
    <property type="entry name" value="PMP22_Claudin"/>
    <property type="match status" value="1"/>
</dbReference>
<proteinExistence type="predicted"/>
<dbReference type="AlphaFoldDB" id="A0AAN8JV97"/>
<evidence type="ECO:0000313" key="7">
    <source>
        <dbReference type="Proteomes" id="UP001347796"/>
    </source>
</evidence>
<gene>
    <name evidence="6" type="ORF">SNE40_009341</name>
</gene>
<organism evidence="6 7">
    <name type="scientific">Patella caerulea</name>
    <name type="common">Rayed Mediterranean limpet</name>
    <dbReference type="NCBI Taxonomy" id="87958"/>
    <lineage>
        <taxon>Eukaryota</taxon>
        <taxon>Metazoa</taxon>
        <taxon>Spiralia</taxon>
        <taxon>Lophotrochozoa</taxon>
        <taxon>Mollusca</taxon>
        <taxon>Gastropoda</taxon>
        <taxon>Patellogastropoda</taxon>
        <taxon>Patelloidea</taxon>
        <taxon>Patellidae</taxon>
        <taxon>Patella</taxon>
    </lineage>
</organism>
<feature type="transmembrane region" description="Helical" evidence="5">
    <location>
        <begin position="12"/>
        <end position="35"/>
    </location>
</feature>
<accession>A0AAN8JV97</accession>
<dbReference type="InterPro" id="IPR050579">
    <property type="entry name" value="PMP-22/EMP/MP20-like"/>
</dbReference>
<evidence type="ECO:0000256" key="1">
    <source>
        <dbReference type="ARBA" id="ARBA00004141"/>
    </source>
</evidence>
<dbReference type="PANTHER" id="PTHR10671">
    <property type="entry name" value="EPITHELIAL MEMBRANE PROTEIN-RELATED"/>
    <property type="match status" value="1"/>
</dbReference>
<dbReference type="GO" id="GO:0005886">
    <property type="term" value="C:plasma membrane"/>
    <property type="evidence" value="ECO:0007669"/>
    <property type="project" value="TreeGrafter"/>
</dbReference>
<evidence type="ECO:0000256" key="3">
    <source>
        <dbReference type="ARBA" id="ARBA00022989"/>
    </source>
</evidence>
<dbReference type="EMBL" id="JAZGQO010000007">
    <property type="protein sequence ID" value="KAK6181503.1"/>
    <property type="molecule type" value="Genomic_DNA"/>
</dbReference>
<reference evidence="6 7" key="1">
    <citation type="submission" date="2024-01" db="EMBL/GenBank/DDBJ databases">
        <title>The genome of the rayed Mediterranean limpet Patella caerulea (Linnaeus, 1758).</title>
        <authorList>
            <person name="Anh-Thu Weber A."/>
            <person name="Halstead-Nussloch G."/>
        </authorList>
    </citation>
    <scope>NUCLEOTIDE SEQUENCE [LARGE SCALE GENOMIC DNA]</scope>
    <source>
        <strain evidence="6">AATW-2023a</strain>
        <tissue evidence="6">Whole specimen</tissue>
    </source>
</reference>
<dbReference type="PANTHER" id="PTHR10671:SF108">
    <property type="entry name" value="CLAUDIN FAMILY PROTEIN-RELATED"/>
    <property type="match status" value="1"/>
</dbReference>
<comment type="caution">
    <text evidence="6">The sequence shown here is derived from an EMBL/GenBank/DDBJ whole genome shotgun (WGS) entry which is preliminary data.</text>
</comment>
<keyword evidence="7" id="KW-1185">Reference proteome</keyword>
<keyword evidence="4 5" id="KW-0472">Membrane</keyword>
<feature type="transmembrane region" description="Helical" evidence="5">
    <location>
        <begin position="141"/>
        <end position="168"/>
    </location>
</feature>
<feature type="transmembrane region" description="Helical" evidence="5">
    <location>
        <begin position="81"/>
        <end position="100"/>
    </location>
</feature>
<feature type="transmembrane region" description="Helical" evidence="5">
    <location>
        <begin position="107"/>
        <end position="129"/>
    </location>
</feature>
<comment type="subcellular location">
    <subcellularLocation>
        <location evidence="1">Membrane</location>
        <topology evidence="1">Multi-pass membrane protein</topology>
    </subcellularLocation>
</comment>
<protein>
    <submittedName>
        <fullName evidence="6">Uncharacterized protein</fullName>
    </submittedName>
</protein>
<name>A0AAN8JV97_PATCE</name>
<keyword evidence="2 5" id="KW-0812">Transmembrane</keyword>
<evidence type="ECO:0000313" key="6">
    <source>
        <dbReference type="EMBL" id="KAK6181503.1"/>
    </source>
</evidence>
<evidence type="ECO:0000256" key="4">
    <source>
        <dbReference type="ARBA" id="ARBA00023136"/>
    </source>
</evidence>
<dbReference type="InterPro" id="IPR004031">
    <property type="entry name" value="PMP22/EMP/MP20/Claudin"/>
</dbReference>
<dbReference type="Gene3D" id="1.20.140.150">
    <property type="match status" value="1"/>
</dbReference>
<sequence>MASLRSASTWLKVALATLIIAVILFIIAFATSAWMTHTYGPNYQAIGLWKYRRCGGSTCHEGRIGYHWGTDFHHATQAMETLGLIALLLSLLILLLYMFVDSCRRRNALIVTIIFIFVSVFFIVVGIAVCATKYEERGFSIGWSMGLAIAAAIFDFVAGIMCVLQLVARV</sequence>